<dbReference type="CDD" id="cd02869">
    <property type="entry name" value="PseudoU_synth_RluA_like"/>
    <property type="match status" value="1"/>
</dbReference>
<dbReference type="KEGG" id="tso:IZ6_00990"/>
<feature type="domain" description="Pseudouridine synthase RsuA/RluA-like" evidence="3">
    <location>
        <begin position="18"/>
        <end position="167"/>
    </location>
</feature>
<dbReference type="InterPro" id="IPR006224">
    <property type="entry name" value="PsdUridine_synth_RluA-like_CS"/>
</dbReference>
<evidence type="ECO:0000313" key="5">
    <source>
        <dbReference type="Proteomes" id="UP000515317"/>
    </source>
</evidence>
<comment type="similarity">
    <text evidence="1">Belongs to the pseudouridine synthase RluA family.</text>
</comment>
<organism evidence="4 5">
    <name type="scientific">Terrihabitans soli</name>
    <dbReference type="NCBI Taxonomy" id="708113"/>
    <lineage>
        <taxon>Bacteria</taxon>
        <taxon>Pseudomonadati</taxon>
        <taxon>Pseudomonadota</taxon>
        <taxon>Alphaproteobacteria</taxon>
        <taxon>Hyphomicrobiales</taxon>
        <taxon>Terrihabitans</taxon>
    </lineage>
</organism>
<dbReference type="InterPro" id="IPR006145">
    <property type="entry name" value="PsdUridine_synth_RsuA/RluA"/>
</dbReference>
<protein>
    <submittedName>
        <fullName evidence="4">RNA pseudouridine synthase</fullName>
    </submittedName>
</protein>
<dbReference type="GO" id="GO:0140098">
    <property type="term" value="F:catalytic activity, acting on RNA"/>
    <property type="evidence" value="ECO:0007669"/>
    <property type="project" value="UniProtKB-ARBA"/>
</dbReference>
<dbReference type="Proteomes" id="UP000515317">
    <property type="component" value="Chromosome"/>
</dbReference>
<dbReference type="Pfam" id="PF00849">
    <property type="entry name" value="PseudoU_synth_2"/>
    <property type="match status" value="1"/>
</dbReference>
<evidence type="ECO:0000313" key="4">
    <source>
        <dbReference type="EMBL" id="BCJ89364.1"/>
    </source>
</evidence>
<dbReference type="Gene3D" id="3.30.2350.10">
    <property type="entry name" value="Pseudouridine synthase"/>
    <property type="match status" value="1"/>
</dbReference>
<dbReference type="GO" id="GO:0009982">
    <property type="term" value="F:pseudouridine synthase activity"/>
    <property type="evidence" value="ECO:0007669"/>
    <property type="project" value="InterPro"/>
</dbReference>
<dbReference type="InterPro" id="IPR050188">
    <property type="entry name" value="RluA_PseudoU_synthase"/>
</dbReference>
<dbReference type="RefSeq" id="WP_222876082.1">
    <property type="nucleotide sequence ID" value="NZ_AP023361.1"/>
</dbReference>
<dbReference type="InterPro" id="IPR020103">
    <property type="entry name" value="PsdUridine_synth_cat_dom_sf"/>
</dbReference>
<dbReference type="EMBL" id="AP023361">
    <property type="protein sequence ID" value="BCJ89364.1"/>
    <property type="molecule type" value="Genomic_DNA"/>
</dbReference>
<dbReference type="GO" id="GO:0003723">
    <property type="term" value="F:RNA binding"/>
    <property type="evidence" value="ECO:0007669"/>
    <property type="project" value="InterPro"/>
</dbReference>
<dbReference type="PANTHER" id="PTHR21600:SF44">
    <property type="entry name" value="RIBOSOMAL LARGE SUBUNIT PSEUDOURIDINE SYNTHASE D"/>
    <property type="match status" value="1"/>
</dbReference>
<evidence type="ECO:0000256" key="1">
    <source>
        <dbReference type="ARBA" id="ARBA00010876"/>
    </source>
</evidence>
<reference evidence="4 5" key="1">
    <citation type="submission" date="2020-08" db="EMBL/GenBank/DDBJ databases">
        <title>Genome sequence of Rhizobiales bacterium strain IZ6.</title>
        <authorList>
            <person name="Nakai R."/>
            <person name="Naganuma T."/>
        </authorList>
    </citation>
    <scope>NUCLEOTIDE SEQUENCE [LARGE SCALE GENOMIC DNA]</scope>
    <source>
        <strain evidence="4 5">IZ6</strain>
    </source>
</reference>
<gene>
    <name evidence="4" type="ORF">IZ6_00990</name>
</gene>
<dbReference type="PANTHER" id="PTHR21600">
    <property type="entry name" value="MITOCHONDRIAL RNA PSEUDOURIDINE SYNTHASE"/>
    <property type="match status" value="1"/>
</dbReference>
<dbReference type="AlphaFoldDB" id="A0A6S6QGV6"/>
<sequence length="232" mass="25459">MNDEDILTRVLFRDALMLVLDKPAGIAVHAGGAVRGPTLDSYFDALRYGLPRRPELAHRLDRETSGCLVLGRHRKSIADLNLMFREGNVGKIYLAVVEGGPDSGEGEIDLPIGPKDKERGWHQKVDLEKGLPARTGYKVLGRADGKSLVELNLHTGRTHQLRVHMAALGCPILGDRIYGNEGGALHLHSWRVSVPLYPKKDPIRVEAPLPAHFVSTLNELKIPVGGIEVSRV</sequence>
<keyword evidence="5" id="KW-1185">Reference proteome</keyword>
<proteinExistence type="inferred from homology"/>
<accession>A0A6S6QGV6</accession>
<dbReference type="SUPFAM" id="SSF55120">
    <property type="entry name" value="Pseudouridine synthase"/>
    <property type="match status" value="1"/>
</dbReference>
<name>A0A6S6QGV6_9HYPH</name>
<evidence type="ECO:0000259" key="3">
    <source>
        <dbReference type="Pfam" id="PF00849"/>
    </source>
</evidence>
<evidence type="ECO:0000256" key="2">
    <source>
        <dbReference type="ARBA" id="ARBA00023235"/>
    </source>
</evidence>
<dbReference type="PROSITE" id="PS01129">
    <property type="entry name" value="PSI_RLU"/>
    <property type="match status" value="1"/>
</dbReference>
<dbReference type="GO" id="GO:0000455">
    <property type="term" value="P:enzyme-directed rRNA pseudouridine synthesis"/>
    <property type="evidence" value="ECO:0007669"/>
    <property type="project" value="TreeGrafter"/>
</dbReference>
<keyword evidence="2" id="KW-0413">Isomerase</keyword>